<evidence type="ECO:0000256" key="1">
    <source>
        <dbReference type="SAM" id="MobiDB-lite"/>
    </source>
</evidence>
<dbReference type="RefSeq" id="WP_169411776.1">
    <property type="nucleotide sequence ID" value="NZ_JAAXKZ010000020.1"/>
</dbReference>
<name>A0A848DFY4_9PSEU</name>
<comment type="caution">
    <text evidence="3">The sequence shown here is derived from an EMBL/GenBank/DDBJ whole genome shotgun (WGS) entry which is preliminary data.</text>
</comment>
<keyword evidence="4" id="KW-1185">Reference proteome</keyword>
<evidence type="ECO:0000256" key="2">
    <source>
        <dbReference type="SAM" id="Phobius"/>
    </source>
</evidence>
<feature type="transmembrane region" description="Helical" evidence="2">
    <location>
        <begin position="6"/>
        <end position="29"/>
    </location>
</feature>
<reference evidence="3 4" key="1">
    <citation type="submission" date="2020-04" db="EMBL/GenBank/DDBJ databases">
        <authorList>
            <person name="Klaysubun C."/>
            <person name="Duangmal K."/>
            <person name="Lipun K."/>
        </authorList>
    </citation>
    <scope>NUCLEOTIDE SEQUENCE [LARGE SCALE GENOMIC DNA]</scope>
    <source>
        <strain evidence="3 4">DSM 45300</strain>
    </source>
</reference>
<sequence length="69" mass="7443">MDVITGIALVAGTWIAASVFAAVLVGRILGRSPARRQPAYHELPGAERTVELPRPRAVPQAEQLQQRNA</sequence>
<gene>
    <name evidence="3" type="ORF">HF519_08180</name>
</gene>
<keyword evidence="2" id="KW-0472">Membrane</keyword>
<dbReference type="AlphaFoldDB" id="A0A848DFY4"/>
<feature type="region of interest" description="Disordered" evidence="1">
    <location>
        <begin position="39"/>
        <end position="69"/>
    </location>
</feature>
<proteinExistence type="predicted"/>
<accession>A0A848DFY4</accession>
<keyword evidence="2" id="KW-0812">Transmembrane</keyword>
<keyword evidence="2" id="KW-1133">Transmembrane helix</keyword>
<protein>
    <submittedName>
        <fullName evidence="3">Uncharacterized protein</fullName>
    </submittedName>
</protein>
<dbReference type="Proteomes" id="UP000586918">
    <property type="component" value="Unassembled WGS sequence"/>
</dbReference>
<dbReference type="EMBL" id="JAAXKZ010000020">
    <property type="protein sequence ID" value="NMH91562.1"/>
    <property type="molecule type" value="Genomic_DNA"/>
</dbReference>
<organism evidence="3 4">
    <name type="scientific">Pseudonocardia bannensis</name>
    <dbReference type="NCBI Taxonomy" id="630973"/>
    <lineage>
        <taxon>Bacteria</taxon>
        <taxon>Bacillati</taxon>
        <taxon>Actinomycetota</taxon>
        <taxon>Actinomycetes</taxon>
        <taxon>Pseudonocardiales</taxon>
        <taxon>Pseudonocardiaceae</taxon>
        <taxon>Pseudonocardia</taxon>
    </lineage>
</organism>
<feature type="compositionally biased region" description="Basic and acidic residues" evidence="1">
    <location>
        <begin position="44"/>
        <end position="54"/>
    </location>
</feature>
<evidence type="ECO:0000313" key="4">
    <source>
        <dbReference type="Proteomes" id="UP000586918"/>
    </source>
</evidence>
<evidence type="ECO:0000313" key="3">
    <source>
        <dbReference type="EMBL" id="NMH91562.1"/>
    </source>
</evidence>